<evidence type="ECO:0000256" key="3">
    <source>
        <dbReference type="ARBA" id="ARBA00022729"/>
    </source>
</evidence>
<dbReference type="KEGG" id="fbm:MQE35_09870"/>
<comment type="subcellular location">
    <subcellularLocation>
        <location evidence="1">Cell outer membrane</location>
    </subcellularLocation>
</comment>
<reference evidence="8" key="1">
    <citation type="submission" date="2022-03" db="EMBL/GenBank/DDBJ databases">
        <title>Description of Abyssus ytuae gen. nov., sp. nov., a novel member of the family Flavobacteriaceae isolated from the sediment of Mariana Trench.</title>
        <authorList>
            <person name="Zhang J."/>
            <person name="Xu X."/>
        </authorList>
    </citation>
    <scope>NUCLEOTIDE SEQUENCE</scope>
    <source>
        <strain evidence="8">MT3330</strain>
    </source>
</reference>
<evidence type="ECO:0000256" key="5">
    <source>
        <dbReference type="ARBA" id="ARBA00023237"/>
    </source>
</evidence>
<dbReference type="InterPro" id="IPR012944">
    <property type="entry name" value="SusD_RagB_dom"/>
</dbReference>
<dbReference type="AlphaFoldDB" id="A0A9E7CXX8"/>
<dbReference type="Gene3D" id="1.25.40.390">
    <property type="match status" value="1"/>
</dbReference>
<dbReference type="RefSeq" id="WP_255841193.1">
    <property type="nucleotide sequence ID" value="NZ_CP094358.1"/>
</dbReference>
<feature type="domain" description="RagB/SusD" evidence="6">
    <location>
        <begin position="349"/>
        <end position="490"/>
    </location>
</feature>
<dbReference type="InterPro" id="IPR011990">
    <property type="entry name" value="TPR-like_helical_dom_sf"/>
</dbReference>
<protein>
    <submittedName>
        <fullName evidence="8">RagB/SusD family nutrient uptake outer membrane protein</fullName>
    </submittedName>
</protein>
<proteinExistence type="inferred from homology"/>
<evidence type="ECO:0000256" key="2">
    <source>
        <dbReference type="ARBA" id="ARBA00006275"/>
    </source>
</evidence>
<dbReference type="Pfam" id="PF14322">
    <property type="entry name" value="SusD-like_3"/>
    <property type="match status" value="1"/>
</dbReference>
<comment type="similarity">
    <text evidence="2">Belongs to the SusD family.</text>
</comment>
<evidence type="ECO:0000313" key="9">
    <source>
        <dbReference type="Proteomes" id="UP000831290"/>
    </source>
</evidence>
<evidence type="ECO:0000259" key="7">
    <source>
        <dbReference type="Pfam" id="PF14322"/>
    </source>
</evidence>
<keyword evidence="3" id="KW-0732">Signal</keyword>
<evidence type="ECO:0000313" key="8">
    <source>
        <dbReference type="EMBL" id="UOB16045.1"/>
    </source>
</evidence>
<dbReference type="CDD" id="cd08977">
    <property type="entry name" value="SusD"/>
    <property type="match status" value="1"/>
</dbReference>
<sequence>MKKSISTLLYTLIFIGLFSCDQELTEEVKGNLSVATLTTEKDAVALVNGIYGSLLADGWNYYGNGILIELTDGITDVHRIGEGTDLDAYLWQNENIGSDLWSSIYSTISKANWAIKLINNMDENVFEDEETKNRLLGEAHFLRGLGYFDLVGLFGGVPLLTVPVESDVPGFPRSSASDVYAQIESDFQVALNNLPNTAIPGKASLGAALGLMAKAQLRQGKWENANTYLDELIGLGTYDLYTEGSYLELFFESRNTDNEFIFAVMSLGESYDVASNHHIKRFTPWVYDFGWGGGGMPITLYNSIEDGDERKEVYLDDFPLFFGGNDSAIRRFGVAINRKYGTFNRDITAPGSGYAGYQNYGISKLNVPVLRYADVLLLKADVENELNGGPNAIAYNAINEVRNRSGLQDLTPGLSQQEFRDAVLKERAIELALEGHRKDDLIRHNLFETVMTQYLIDQGYPISLTVTSDYQLLPIPRTELDLNPNLEPNPSNNF</sequence>
<dbReference type="Pfam" id="PF07980">
    <property type="entry name" value="SusD_RagB"/>
    <property type="match status" value="1"/>
</dbReference>
<dbReference type="GO" id="GO:0009279">
    <property type="term" value="C:cell outer membrane"/>
    <property type="evidence" value="ECO:0007669"/>
    <property type="project" value="UniProtKB-SubCell"/>
</dbReference>
<name>A0A9E7CXX8_9FLAO</name>
<evidence type="ECO:0000259" key="6">
    <source>
        <dbReference type="Pfam" id="PF07980"/>
    </source>
</evidence>
<dbReference type="PROSITE" id="PS51257">
    <property type="entry name" value="PROKAR_LIPOPROTEIN"/>
    <property type="match status" value="1"/>
</dbReference>
<organism evidence="8 9">
    <name type="scientific">Abyssalbus ytuae</name>
    <dbReference type="NCBI Taxonomy" id="2926907"/>
    <lineage>
        <taxon>Bacteria</taxon>
        <taxon>Pseudomonadati</taxon>
        <taxon>Bacteroidota</taxon>
        <taxon>Flavobacteriia</taxon>
        <taxon>Flavobacteriales</taxon>
        <taxon>Flavobacteriaceae</taxon>
        <taxon>Abyssalbus</taxon>
    </lineage>
</organism>
<evidence type="ECO:0000256" key="4">
    <source>
        <dbReference type="ARBA" id="ARBA00023136"/>
    </source>
</evidence>
<keyword evidence="9" id="KW-1185">Reference proteome</keyword>
<gene>
    <name evidence="8" type="ORF">MQE35_09870</name>
</gene>
<keyword evidence="4" id="KW-0472">Membrane</keyword>
<keyword evidence="5" id="KW-0998">Cell outer membrane</keyword>
<accession>A0A9E7CXX8</accession>
<dbReference type="SUPFAM" id="SSF48452">
    <property type="entry name" value="TPR-like"/>
    <property type="match status" value="1"/>
</dbReference>
<evidence type="ECO:0000256" key="1">
    <source>
        <dbReference type="ARBA" id="ARBA00004442"/>
    </source>
</evidence>
<dbReference type="EMBL" id="CP094358">
    <property type="protein sequence ID" value="UOB16045.1"/>
    <property type="molecule type" value="Genomic_DNA"/>
</dbReference>
<feature type="domain" description="SusD-like N-terminal" evidence="7">
    <location>
        <begin position="87"/>
        <end position="215"/>
    </location>
</feature>
<dbReference type="Proteomes" id="UP000831290">
    <property type="component" value="Chromosome"/>
</dbReference>
<dbReference type="InterPro" id="IPR033985">
    <property type="entry name" value="SusD-like_N"/>
</dbReference>